<dbReference type="FunFam" id="3.30.930.10:FF:000072">
    <property type="entry name" value="Lipoate--protein ligase"/>
    <property type="match status" value="1"/>
</dbReference>
<evidence type="ECO:0000256" key="6">
    <source>
        <dbReference type="ARBA" id="ARBA00022840"/>
    </source>
</evidence>
<organism evidence="9">
    <name type="scientific">Flexilinea flocculi</name>
    <dbReference type="NCBI Taxonomy" id="1678840"/>
    <lineage>
        <taxon>Bacteria</taxon>
        <taxon>Bacillati</taxon>
        <taxon>Chloroflexota</taxon>
        <taxon>Anaerolineae</taxon>
        <taxon>Anaerolineales</taxon>
        <taxon>Anaerolineaceae</taxon>
        <taxon>Flexilinea</taxon>
    </lineage>
</organism>
<evidence type="ECO:0000256" key="1">
    <source>
        <dbReference type="ARBA" id="ARBA00005085"/>
    </source>
</evidence>
<protein>
    <recommendedName>
        <fullName evidence="3">lipoate--protein ligase</fullName>
        <ecNumber evidence="3">6.3.1.20</ecNumber>
    </recommendedName>
</protein>
<dbReference type="GO" id="GO:0005737">
    <property type="term" value="C:cytoplasm"/>
    <property type="evidence" value="ECO:0007669"/>
    <property type="project" value="TreeGrafter"/>
</dbReference>
<dbReference type="NCBIfam" id="TIGR00545">
    <property type="entry name" value="lipoyltrans"/>
    <property type="match status" value="1"/>
</dbReference>
<proteinExistence type="predicted"/>
<gene>
    <name evidence="9" type="ORF">ATC1_13571</name>
</gene>
<dbReference type="PROSITE" id="PS51733">
    <property type="entry name" value="BPL_LPL_CATALYTIC"/>
    <property type="match status" value="1"/>
</dbReference>
<dbReference type="STRING" id="1678840.ATC1_13571"/>
<dbReference type="Pfam" id="PF10437">
    <property type="entry name" value="Lip_prot_lig_C"/>
    <property type="match status" value="1"/>
</dbReference>
<name>A0A0S7BRW8_9CHLR</name>
<dbReference type="PATRIC" id="fig|1678840.3.peg.1886"/>
<dbReference type="OrthoDB" id="9774653at2"/>
<dbReference type="GO" id="GO:0016979">
    <property type="term" value="F:lipoate-protein ligase activity"/>
    <property type="evidence" value="ECO:0007669"/>
    <property type="project" value="UniProtKB-EC"/>
</dbReference>
<dbReference type="SUPFAM" id="SSF82649">
    <property type="entry name" value="SufE/NifU"/>
    <property type="match status" value="1"/>
</dbReference>
<evidence type="ECO:0000313" key="9">
    <source>
        <dbReference type="EMBL" id="GAP40594.1"/>
    </source>
</evidence>
<comment type="pathway">
    <text evidence="1">Protein modification; protein lipoylation via exogenous pathway; protein N(6)-(lipoyl)lysine from lipoate: step 2/2.</text>
</comment>
<evidence type="ECO:0000313" key="10">
    <source>
        <dbReference type="Proteomes" id="UP000053370"/>
    </source>
</evidence>
<evidence type="ECO:0000259" key="8">
    <source>
        <dbReference type="PROSITE" id="PS51733"/>
    </source>
</evidence>
<dbReference type="InterPro" id="IPR045864">
    <property type="entry name" value="aa-tRNA-synth_II/BPL/LPL"/>
</dbReference>
<dbReference type="CDD" id="cd16443">
    <property type="entry name" value="LplA"/>
    <property type="match status" value="1"/>
</dbReference>
<keyword evidence="9" id="KW-0808">Transferase</keyword>
<evidence type="ECO:0000256" key="7">
    <source>
        <dbReference type="ARBA" id="ARBA00048037"/>
    </source>
</evidence>
<comment type="pathway">
    <text evidence="2">Protein modification; protein lipoylation via exogenous pathway; protein N(6)-(lipoyl)lysine from lipoate: step 1/2.</text>
</comment>
<dbReference type="EC" id="6.3.1.20" evidence="3"/>
<dbReference type="GO" id="GO:0009249">
    <property type="term" value="P:protein lipoylation"/>
    <property type="evidence" value="ECO:0007669"/>
    <property type="project" value="InterPro"/>
</dbReference>
<dbReference type="GO" id="GO:0017118">
    <property type="term" value="F:lipoyltransferase activity"/>
    <property type="evidence" value="ECO:0007669"/>
    <property type="project" value="TreeGrafter"/>
</dbReference>
<dbReference type="GO" id="GO:0005524">
    <property type="term" value="F:ATP binding"/>
    <property type="evidence" value="ECO:0007669"/>
    <property type="project" value="UniProtKB-KW"/>
</dbReference>
<dbReference type="EMBL" id="DF968181">
    <property type="protein sequence ID" value="GAP40594.1"/>
    <property type="molecule type" value="Genomic_DNA"/>
</dbReference>
<sequence>MRFIPNENTDPAVNLAMEEYILSGMDLQENVLFFFIDKPSIIVGRHQNTHDEINESYVNTHNIQVVRRLSGGGAVYHDFGNLCYSFIIPHDQKQMTDFHTFTMPVVNALRNLGAPVALSGRNDLLLNGLKISGNAYYHNQFGSVCHGTLLFDSDLSILAQALKVQPEKFQNKGIQSVRSRVTNLKPFLPQFINIYAFREALLHEIIGKSGDICKTEFTASDLHKIDTIAKERYRTWEWNYGKSPIYNIHCKRRFQIGNVEVFLQTTDGIIQEIHLFGDFFTPEDPYQIEKELTGIPYESESLYRHLNRINFEKIFSGISTGEFVSFLTKSDFTSP</sequence>
<dbReference type="AlphaFoldDB" id="A0A0S7BRW8"/>
<dbReference type="Gene3D" id="3.30.390.50">
    <property type="entry name" value="CO dehydrogenase flavoprotein, C-terminal domain"/>
    <property type="match status" value="1"/>
</dbReference>
<evidence type="ECO:0000256" key="5">
    <source>
        <dbReference type="ARBA" id="ARBA00022741"/>
    </source>
</evidence>
<dbReference type="InterPro" id="IPR019491">
    <property type="entry name" value="Lipoate_protein_ligase_C"/>
</dbReference>
<dbReference type="RefSeq" id="WP_062280080.1">
    <property type="nucleotide sequence ID" value="NZ_DF968181.1"/>
</dbReference>
<feature type="domain" description="BPL/LPL catalytic" evidence="8">
    <location>
        <begin position="26"/>
        <end position="203"/>
    </location>
</feature>
<evidence type="ECO:0000256" key="4">
    <source>
        <dbReference type="ARBA" id="ARBA00022598"/>
    </source>
</evidence>
<accession>A0A0S7BRW8</accession>
<dbReference type="InterPro" id="IPR004562">
    <property type="entry name" value="LipoylTrfase_LipoateP_Ligase"/>
</dbReference>
<dbReference type="SUPFAM" id="SSF55681">
    <property type="entry name" value="Class II aaRS and biotin synthetases"/>
    <property type="match status" value="1"/>
</dbReference>
<dbReference type="UniPathway" id="UPA00537">
    <property type="reaction ID" value="UER00594"/>
</dbReference>
<keyword evidence="5" id="KW-0547">Nucleotide-binding</keyword>
<keyword evidence="4 9" id="KW-0436">Ligase</keyword>
<dbReference type="PANTHER" id="PTHR12561">
    <property type="entry name" value="LIPOATE-PROTEIN LIGASE"/>
    <property type="match status" value="1"/>
</dbReference>
<dbReference type="InterPro" id="IPR004143">
    <property type="entry name" value="BPL_LPL_catalytic"/>
</dbReference>
<dbReference type="Gene3D" id="3.30.930.10">
    <property type="entry name" value="Bira Bifunctional Protein, Domain 2"/>
    <property type="match status" value="1"/>
</dbReference>
<dbReference type="Proteomes" id="UP000053370">
    <property type="component" value="Unassembled WGS sequence"/>
</dbReference>
<keyword evidence="6" id="KW-0067">ATP-binding</keyword>
<evidence type="ECO:0000256" key="3">
    <source>
        <dbReference type="ARBA" id="ARBA00012367"/>
    </source>
</evidence>
<reference evidence="9" key="1">
    <citation type="journal article" date="2015" name="Genome Announc.">
        <title>Draft Genome Sequence of Anaerolineae Strain TC1, a Novel Isolate from a Methanogenic Wastewater Treatment System.</title>
        <authorList>
            <person name="Matsuura N."/>
            <person name="Tourlousse D.M."/>
            <person name="Sun L."/>
            <person name="Toyonaga M."/>
            <person name="Kuroda K."/>
            <person name="Ohashi A."/>
            <person name="Cruz R."/>
            <person name="Yamaguchi T."/>
            <person name="Sekiguchi Y."/>
        </authorList>
    </citation>
    <scope>NUCLEOTIDE SEQUENCE [LARGE SCALE GENOMIC DNA]</scope>
    <source>
        <strain evidence="9">TC1</strain>
    </source>
</reference>
<dbReference type="PANTHER" id="PTHR12561:SF3">
    <property type="entry name" value="LIPOYLTRANSFERASE 1, MITOCHONDRIAL"/>
    <property type="match status" value="1"/>
</dbReference>
<dbReference type="Pfam" id="PF21948">
    <property type="entry name" value="LplA-B_cat"/>
    <property type="match status" value="1"/>
</dbReference>
<evidence type="ECO:0000256" key="2">
    <source>
        <dbReference type="ARBA" id="ARBA00005124"/>
    </source>
</evidence>
<keyword evidence="10" id="KW-1185">Reference proteome</keyword>
<comment type="catalytic activity">
    <reaction evidence="7">
        <text>L-lysyl-[lipoyl-carrier protein] + (R)-lipoate + ATP = N(6)-[(R)-lipoyl]-L-lysyl-[lipoyl-carrier protein] + AMP + diphosphate + H(+)</text>
        <dbReference type="Rhea" id="RHEA:49288"/>
        <dbReference type="Rhea" id="RHEA-COMP:10500"/>
        <dbReference type="Rhea" id="RHEA-COMP:10502"/>
        <dbReference type="ChEBI" id="CHEBI:15378"/>
        <dbReference type="ChEBI" id="CHEBI:29969"/>
        <dbReference type="ChEBI" id="CHEBI:30616"/>
        <dbReference type="ChEBI" id="CHEBI:33019"/>
        <dbReference type="ChEBI" id="CHEBI:83088"/>
        <dbReference type="ChEBI" id="CHEBI:83099"/>
        <dbReference type="ChEBI" id="CHEBI:456215"/>
        <dbReference type="EC" id="6.3.1.20"/>
    </reaction>
</comment>